<dbReference type="InterPro" id="IPR002792">
    <property type="entry name" value="TRAM_dom"/>
</dbReference>
<dbReference type="RefSeq" id="WP_185191582.1">
    <property type="nucleotide sequence ID" value="NZ_JACKXD010000001.1"/>
</dbReference>
<comment type="caution">
    <text evidence="3">The sequence shown here is derived from an EMBL/GenBank/DDBJ whole genome shotgun (WGS) entry which is preliminary data.</text>
</comment>
<gene>
    <name evidence="3" type="ORF">H5V44_02675</name>
</gene>
<accession>A0A7J9SJM0</accession>
<feature type="region of interest" description="Disordered" evidence="1">
    <location>
        <begin position="47"/>
        <end position="102"/>
    </location>
</feature>
<dbReference type="InterPro" id="IPR012340">
    <property type="entry name" value="NA-bd_OB-fold"/>
</dbReference>
<feature type="compositionally biased region" description="Polar residues" evidence="1">
    <location>
        <begin position="47"/>
        <end position="59"/>
    </location>
</feature>
<dbReference type="Pfam" id="PF01938">
    <property type="entry name" value="TRAM"/>
    <property type="match status" value="1"/>
</dbReference>
<organism evidence="3 4">
    <name type="scientific">Halobellus ruber</name>
    <dbReference type="NCBI Taxonomy" id="2761102"/>
    <lineage>
        <taxon>Archaea</taxon>
        <taxon>Methanobacteriati</taxon>
        <taxon>Methanobacteriota</taxon>
        <taxon>Stenosarchaea group</taxon>
        <taxon>Halobacteria</taxon>
        <taxon>Halobacteriales</taxon>
        <taxon>Haloferacaceae</taxon>
        <taxon>Halobellus</taxon>
    </lineage>
</organism>
<keyword evidence="4" id="KW-1185">Reference proteome</keyword>
<dbReference type="Proteomes" id="UP000546257">
    <property type="component" value="Unassembled WGS sequence"/>
</dbReference>
<protein>
    <submittedName>
        <fullName evidence="3">TRAM domain-containing protein</fullName>
    </submittedName>
</protein>
<feature type="domain" description="TRAM" evidence="2">
    <location>
        <begin position="82"/>
        <end position="141"/>
    </location>
</feature>
<proteinExistence type="predicted"/>
<dbReference type="PROSITE" id="PS50926">
    <property type="entry name" value="TRAM"/>
    <property type="match status" value="1"/>
</dbReference>
<dbReference type="EMBL" id="JACKXD010000001">
    <property type="protein sequence ID" value="MBB6645211.1"/>
    <property type="molecule type" value="Genomic_DNA"/>
</dbReference>
<dbReference type="AlphaFoldDB" id="A0A7J9SJM0"/>
<sequence length="150" mass="16402">MNISDDLLCLYSARVTEQGDTYTVEVPKQEIQQGSVQAGETCRVALISSTGDESASESTTRNEELTEGDSRSRGRDAQSDPPVSEGEMREVKIESLGDKGDGITKIDGGYVVIVPDTEVGERVTIRLDDVRENVGFAEVVKRQHDPIQEQ</sequence>
<dbReference type="Gene3D" id="2.40.50.140">
    <property type="entry name" value="Nucleic acid-binding proteins"/>
    <property type="match status" value="1"/>
</dbReference>
<feature type="compositionally biased region" description="Basic and acidic residues" evidence="1">
    <location>
        <begin position="86"/>
        <end position="102"/>
    </location>
</feature>
<reference evidence="3 4" key="1">
    <citation type="submission" date="2020-08" db="EMBL/GenBank/DDBJ databases">
        <authorList>
            <person name="Seo M.-J."/>
        </authorList>
    </citation>
    <scope>NUCLEOTIDE SEQUENCE [LARGE SCALE GENOMIC DNA]</scope>
    <source>
        <strain evidence="3 4">MBLA0160</strain>
    </source>
</reference>
<name>A0A7J9SJM0_9EURY</name>
<evidence type="ECO:0000259" key="2">
    <source>
        <dbReference type="PROSITE" id="PS50926"/>
    </source>
</evidence>
<dbReference type="SUPFAM" id="SSF50249">
    <property type="entry name" value="Nucleic acid-binding proteins"/>
    <property type="match status" value="1"/>
</dbReference>
<evidence type="ECO:0000313" key="3">
    <source>
        <dbReference type="EMBL" id="MBB6645211.1"/>
    </source>
</evidence>
<feature type="compositionally biased region" description="Basic and acidic residues" evidence="1">
    <location>
        <begin position="60"/>
        <end position="78"/>
    </location>
</feature>
<evidence type="ECO:0000313" key="4">
    <source>
        <dbReference type="Proteomes" id="UP000546257"/>
    </source>
</evidence>
<evidence type="ECO:0000256" key="1">
    <source>
        <dbReference type="SAM" id="MobiDB-lite"/>
    </source>
</evidence>